<dbReference type="PROSITE" id="PS50262">
    <property type="entry name" value="G_PROTEIN_RECEP_F1_2"/>
    <property type="match status" value="1"/>
</dbReference>
<dbReference type="AlphaFoldDB" id="A0AAV6VJ14"/>
<dbReference type="PROSITE" id="PS00237">
    <property type="entry name" value="G_PROTEIN_RECEP_F1_1"/>
    <property type="match status" value="1"/>
</dbReference>
<accession>A0AAV6VJ14</accession>
<feature type="transmembrane region" description="Helical" evidence="13">
    <location>
        <begin position="267"/>
        <end position="286"/>
    </location>
</feature>
<keyword evidence="11 12" id="KW-0807">Transducer</keyword>
<dbReference type="InterPro" id="IPR005390">
    <property type="entry name" value="NeuromedU_rcpt"/>
</dbReference>
<evidence type="ECO:0000256" key="8">
    <source>
        <dbReference type="ARBA" id="ARBA00023157"/>
    </source>
</evidence>
<reference evidence="15 16" key="1">
    <citation type="journal article" date="2022" name="Nat. Ecol. Evol.">
        <title>A masculinizing supergene underlies an exaggerated male reproductive morph in a spider.</title>
        <authorList>
            <person name="Hendrickx F."/>
            <person name="De Corte Z."/>
            <person name="Sonet G."/>
            <person name="Van Belleghem S.M."/>
            <person name="Kostlbacher S."/>
            <person name="Vangestel C."/>
        </authorList>
    </citation>
    <scope>NUCLEOTIDE SEQUENCE [LARGE SCALE GENOMIC DNA]</scope>
    <source>
        <strain evidence="15">W744_W776</strain>
    </source>
</reference>
<comment type="similarity">
    <text evidence="2 12">Belongs to the G-protein coupled receptor 1 family.</text>
</comment>
<keyword evidence="9 12" id="KW-0675">Receptor</keyword>
<organism evidence="15 16">
    <name type="scientific">Oedothorax gibbosus</name>
    <dbReference type="NCBI Taxonomy" id="931172"/>
    <lineage>
        <taxon>Eukaryota</taxon>
        <taxon>Metazoa</taxon>
        <taxon>Ecdysozoa</taxon>
        <taxon>Arthropoda</taxon>
        <taxon>Chelicerata</taxon>
        <taxon>Arachnida</taxon>
        <taxon>Araneae</taxon>
        <taxon>Araneomorphae</taxon>
        <taxon>Entelegynae</taxon>
        <taxon>Araneoidea</taxon>
        <taxon>Linyphiidae</taxon>
        <taxon>Erigoninae</taxon>
        <taxon>Oedothorax</taxon>
    </lineage>
</organism>
<feature type="transmembrane region" description="Helical" evidence="13">
    <location>
        <begin position="162"/>
        <end position="182"/>
    </location>
</feature>
<dbReference type="PRINTS" id="PR01565">
    <property type="entry name" value="NEUROMEDINUR"/>
</dbReference>
<dbReference type="SUPFAM" id="SSF81321">
    <property type="entry name" value="Family A G protein-coupled receptor-like"/>
    <property type="match status" value="1"/>
</dbReference>
<keyword evidence="10" id="KW-0325">Glycoprotein</keyword>
<evidence type="ECO:0000313" key="15">
    <source>
        <dbReference type="EMBL" id="KAG8196108.1"/>
    </source>
</evidence>
<keyword evidence="6 12" id="KW-0297">G-protein coupled receptor</keyword>
<feature type="transmembrane region" description="Helical" evidence="13">
    <location>
        <begin position="218"/>
        <end position="237"/>
    </location>
</feature>
<evidence type="ECO:0000256" key="2">
    <source>
        <dbReference type="ARBA" id="ARBA00010663"/>
    </source>
</evidence>
<keyword evidence="8" id="KW-1015">Disulfide bond</keyword>
<evidence type="ECO:0000256" key="6">
    <source>
        <dbReference type="ARBA" id="ARBA00023040"/>
    </source>
</evidence>
<evidence type="ECO:0000256" key="5">
    <source>
        <dbReference type="ARBA" id="ARBA00022989"/>
    </source>
</evidence>
<dbReference type="InterPro" id="IPR017452">
    <property type="entry name" value="GPCR_Rhodpsn_7TM"/>
</dbReference>
<evidence type="ECO:0000256" key="3">
    <source>
        <dbReference type="ARBA" id="ARBA00022475"/>
    </source>
</evidence>
<evidence type="ECO:0000256" key="9">
    <source>
        <dbReference type="ARBA" id="ARBA00023170"/>
    </source>
</evidence>
<dbReference type="GO" id="GO:0005886">
    <property type="term" value="C:plasma membrane"/>
    <property type="evidence" value="ECO:0007669"/>
    <property type="project" value="UniProtKB-SubCell"/>
</dbReference>
<gene>
    <name evidence="15" type="ORF">JTE90_007844</name>
</gene>
<evidence type="ECO:0000256" key="7">
    <source>
        <dbReference type="ARBA" id="ARBA00023136"/>
    </source>
</evidence>
<dbReference type="Proteomes" id="UP000827092">
    <property type="component" value="Unassembled WGS sequence"/>
</dbReference>
<feature type="transmembrane region" description="Helical" evidence="13">
    <location>
        <begin position="314"/>
        <end position="336"/>
    </location>
</feature>
<dbReference type="Pfam" id="PF00001">
    <property type="entry name" value="7tm_1"/>
    <property type="match status" value="1"/>
</dbReference>
<feature type="domain" description="G-protein coupled receptors family 1 profile" evidence="14">
    <location>
        <begin position="61"/>
        <end position="333"/>
    </location>
</feature>
<feature type="transmembrane region" description="Helical" evidence="13">
    <location>
        <begin position="49"/>
        <end position="69"/>
    </location>
</feature>
<keyword evidence="7 13" id="KW-0472">Membrane</keyword>
<evidence type="ECO:0000256" key="10">
    <source>
        <dbReference type="ARBA" id="ARBA00023180"/>
    </source>
</evidence>
<dbReference type="Gene3D" id="1.20.1070.10">
    <property type="entry name" value="Rhodopsin 7-helix transmembrane proteins"/>
    <property type="match status" value="1"/>
</dbReference>
<name>A0AAV6VJ14_9ARAC</name>
<keyword evidence="5 13" id="KW-1133">Transmembrane helix</keyword>
<dbReference type="GO" id="GO:0001607">
    <property type="term" value="F:neuromedin U receptor activity"/>
    <property type="evidence" value="ECO:0007669"/>
    <property type="project" value="InterPro"/>
</dbReference>
<evidence type="ECO:0000313" key="16">
    <source>
        <dbReference type="Proteomes" id="UP000827092"/>
    </source>
</evidence>
<sequence>MEETSEDLENQTYIYYNFNYSMYCKNYSLVECHIGPIRDPLTTVIPMTLVYSIILMTGVLGNILTCIVIAHNRYMHTATNYYLFSLAVSDLLLLVLGLPQEIYMLWYRYPYFFGESFCILRGLSSEMCTNASVLTITAFTVERYYAICHPFRAQVMSSLPRVVKTIVCIWFGAAVCALPTALQLGISYHEYPEGGDILESASCSVVSPIPHIFEFSTGMFYALPLLIISVLYVLIGLRLRRASIGSHPDSINDGNHVSKQKMNSRKAVVKMLVAVVILFALCWSPFHAQRLMAIYVEVTQIPITVPLENIFNTLTYVSGITYYLSATINPILYQLLSVKFRQALKDTFTCSGGQTDSEREMTSLHCDNRNRIAVKKVSSVSYVGEDPRPNDVCDDPLLKEV</sequence>
<comment type="subcellular location">
    <subcellularLocation>
        <location evidence="1">Cell membrane</location>
        <topology evidence="1">Multi-pass membrane protein</topology>
    </subcellularLocation>
</comment>
<comment type="caution">
    <text evidence="15">The sequence shown here is derived from an EMBL/GenBank/DDBJ whole genome shotgun (WGS) entry which is preliminary data.</text>
</comment>
<dbReference type="PANTHER" id="PTHR24243:SF208">
    <property type="entry name" value="PYROKININ-1 RECEPTOR"/>
    <property type="match status" value="1"/>
</dbReference>
<proteinExistence type="inferred from homology"/>
<feature type="transmembrane region" description="Helical" evidence="13">
    <location>
        <begin position="81"/>
        <end position="99"/>
    </location>
</feature>
<dbReference type="InterPro" id="IPR000276">
    <property type="entry name" value="GPCR_Rhodpsn"/>
</dbReference>
<protein>
    <recommendedName>
        <fullName evidence="14">G-protein coupled receptors family 1 profile domain-containing protein</fullName>
    </recommendedName>
</protein>
<evidence type="ECO:0000256" key="1">
    <source>
        <dbReference type="ARBA" id="ARBA00004651"/>
    </source>
</evidence>
<evidence type="ECO:0000256" key="12">
    <source>
        <dbReference type="RuleBase" id="RU000688"/>
    </source>
</evidence>
<keyword evidence="16" id="KW-1185">Reference proteome</keyword>
<dbReference type="PRINTS" id="PR00237">
    <property type="entry name" value="GPCRRHODOPSN"/>
</dbReference>
<keyword evidence="4 12" id="KW-0812">Transmembrane</keyword>
<evidence type="ECO:0000259" key="14">
    <source>
        <dbReference type="PROSITE" id="PS50262"/>
    </source>
</evidence>
<dbReference type="EMBL" id="JAFNEN010000074">
    <property type="protein sequence ID" value="KAG8196108.1"/>
    <property type="molecule type" value="Genomic_DNA"/>
</dbReference>
<evidence type="ECO:0000256" key="11">
    <source>
        <dbReference type="ARBA" id="ARBA00023224"/>
    </source>
</evidence>
<evidence type="ECO:0000256" key="13">
    <source>
        <dbReference type="SAM" id="Phobius"/>
    </source>
</evidence>
<evidence type="ECO:0000256" key="4">
    <source>
        <dbReference type="ARBA" id="ARBA00022692"/>
    </source>
</evidence>
<feature type="transmembrane region" description="Helical" evidence="13">
    <location>
        <begin position="119"/>
        <end position="141"/>
    </location>
</feature>
<keyword evidence="3" id="KW-1003">Cell membrane</keyword>
<dbReference type="PANTHER" id="PTHR24243">
    <property type="entry name" value="G-PROTEIN COUPLED RECEPTOR"/>
    <property type="match status" value="1"/>
</dbReference>